<keyword evidence="3" id="KW-1185">Reference proteome</keyword>
<dbReference type="InterPro" id="IPR052200">
    <property type="entry name" value="Protoporphyrinogen_IX_DH"/>
</dbReference>
<dbReference type="EMBL" id="JAIEZQ010000002">
    <property type="protein sequence ID" value="MBY9074900.1"/>
    <property type="molecule type" value="Genomic_DNA"/>
</dbReference>
<gene>
    <name evidence="2" type="ORF">K1X13_08725</name>
</gene>
<feature type="domain" description="Flavodoxin-like" evidence="1">
    <location>
        <begin position="4"/>
        <end position="172"/>
    </location>
</feature>
<dbReference type="InterPro" id="IPR029039">
    <property type="entry name" value="Flavoprotein-like_sf"/>
</dbReference>
<name>A0ABS7RIN1_9ACTN</name>
<dbReference type="PANTHER" id="PTHR38030:SF2">
    <property type="entry name" value="PROTOPORPHYRINOGEN IX DEHYDROGENASE [QUINONE]"/>
    <property type="match status" value="1"/>
</dbReference>
<organism evidence="2 3">
    <name type="scientific">Nocardioides jiangsuensis</name>
    <dbReference type="NCBI Taxonomy" id="2866161"/>
    <lineage>
        <taxon>Bacteria</taxon>
        <taxon>Bacillati</taxon>
        <taxon>Actinomycetota</taxon>
        <taxon>Actinomycetes</taxon>
        <taxon>Propionibacteriales</taxon>
        <taxon>Nocardioidaceae</taxon>
        <taxon>Nocardioides</taxon>
    </lineage>
</organism>
<evidence type="ECO:0000313" key="2">
    <source>
        <dbReference type="EMBL" id="MBY9074900.1"/>
    </source>
</evidence>
<proteinExistence type="predicted"/>
<evidence type="ECO:0000313" key="3">
    <source>
        <dbReference type="Proteomes" id="UP000754710"/>
    </source>
</evidence>
<dbReference type="Proteomes" id="UP000754710">
    <property type="component" value="Unassembled WGS sequence"/>
</dbReference>
<dbReference type="Pfam" id="PF12724">
    <property type="entry name" value="Flavodoxin_5"/>
    <property type="match status" value="1"/>
</dbReference>
<sequence length="184" mass="20303">MSRICIPYGTTEGQTAKIAEYVADVVREHGHEARAVDLKDAGEDVLAGCDAVILGSSIHMGKHDKHVGDLVRKNRAALERLPSALFSVSLAAHGDTHEAETYVEEFEEETGWRPSMVALFSGALLYTQYGFLKRHMMKRIARGKPGDLGTDTSRDYVYTEWDGVRRFAEDFLDGLAPDTGGTQQ</sequence>
<protein>
    <recommendedName>
        <fullName evidence="1">Flavodoxin-like domain-containing protein</fullName>
    </recommendedName>
</protein>
<comment type="caution">
    <text evidence="2">The sequence shown here is derived from an EMBL/GenBank/DDBJ whole genome shotgun (WGS) entry which is preliminary data.</text>
</comment>
<accession>A0ABS7RIN1</accession>
<dbReference type="Gene3D" id="3.40.50.360">
    <property type="match status" value="1"/>
</dbReference>
<dbReference type="SUPFAM" id="SSF52218">
    <property type="entry name" value="Flavoproteins"/>
    <property type="match status" value="1"/>
</dbReference>
<dbReference type="InterPro" id="IPR026816">
    <property type="entry name" value="Flavodoxin_dom"/>
</dbReference>
<evidence type="ECO:0000259" key="1">
    <source>
        <dbReference type="PROSITE" id="PS50902"/>
    </source>
</evidence>
<dbReference type="RefSeq" id="WP_221024715.1">
    <property type="nucleotide sequence ID" value="NZ_JAIEZQ010000002.1"/>
</dbReference>
<reference evidence="2 3" key="1">
    <citation type="submission" date="2021-08" db="EMBL/GenBank/DDBJ databases">
        <title>Nocardioides bacterium WL0053 sp. nov., isolated from the sediment.</title>
        <authorList>
            <person name="Wang L."/>
            <person name="Zhang D."/>
            <person name="Zhang A."/>
        </authorList>
    </citation>
    <scope>NUCLEOTIDE SEQUENCE [LARGE SCALE GENOMIC DNA]</scope>
    <source>
        <strain evidence="2 3">WL0053</strain>
    </source>
</reference>
<dbReference type="PROSITE" id="PS50902">
    <property type="entry name" value="FLAVODOXIN_LIKE"/>
    <property type="match status" value="1"/>
</dbReference>
<dbReference type="PANTHER" id="PTHR38030">
    <property type="entry name" value="PROTOPORPHYRINOGEN IX DEHYDROGENASE [MENAQUINONE]"/>
    <property type="match status" value="1"/>
</dbReference>
<dbReference type="InterPro" id="IPR008254">
    <property type="entry name" value="Flavodoxin/NO_synth"/>
</dbReference>